<keyword evidence="3" id="KW-1185">Reference proteome</keyword>
<feature type="transmembrane region" description="Helical" evidence="1">
    <location>
        <begin position="66"/>
        <end position="85"/>
    </location>
</feature>
<keyword evidence="1" id="KW-1133">Transmembrane helix</keyword>
<dbReference type="EMBL" id="JACHKA010000001">
    <property type="protein sequence ID" value="MBB5984049.1"/>
    <property type="molecule type" value="Genomic_DNA"/>
</dbReference>
<keyword evidence="1" id="KW-0812">Transmembrane</keyword>
<reference evidence="2 3" key="1">
    <citation type="submission" date="2020-08" db="EMBL/GenBank/DDBJ databases">
        <title>Exploring microbial biodiversity for novel pathways involved in the catabolism of aromatic compounds derived from lignin.</title>
        <authorList>
            <person name="Elkins J."/>
        </authorList>
    </citation>
    <scope>NUCLEOTIDE SEQUENCE [LARGE SCALE GENOMIC DNA]</scope>
    <source>
        <strain evidence="2 3">B1D3A</strain>
    </source>
</reference>
<dbReference type="Proteomes" id="UP001138540">
    <property type="component" value="Unassembled WGS sequence"/>
</dbReference>
<name>A0ABR6N9V5_9SPHN</name>
<keyword evidence="1" id="KW-0472">Membrane</keyword>
<protein>
    <submittedName>
        <fullName evidence="2">Uncharacterized protein</fullName>
    </submittedName>
</protein>
<sequence>MRQLSWLLTIIFTLSSLALGADKRLAGAEVLAPGLAALAVLACPFLWAPQNGLLAGILDIPGKRRFLLALALILATPLLLPWPSWL</sequence>
<organism evidence="2 3">
    <name type="scientific">Sphingobium lignivorans</name>
    <dbReference type="NCBI Taxonomy" id="2735886"/>
    <lineage>
        <taxon>Bacteria</taxon>
        <taxon>Pseudomonadati</taxon>
        <taxon>Pseudomonadota</taxon>
        <taxon>Alphaproteobacteria</taxon>
        <taxon>Sphingomonadales</taxon>
        <taxon>Sphingomonadaceae</taxon>
        <taxon>Sphingobium</taxon>
    </lineage>
</organism>
<evidence type="ECO:0000313" key="3">
    <source>
        <dbReference type="Proteomes" id="UP001138540"/>
    </source>
</evidence>
<gene>
    <name evidence="2" type="ORF">HNP60_000023</name>
</gene>
<proteinExistence type="predicted"/>
<evidence type="ECO:0000313" key="2">
    <source>
        <dbReference type="EMBL" id="MBB5984049.1"/>
    </source>
</evidence>
<dbReference type="RefSeq" id="WP_184148701.1">
    <property type="nucleotide sequence ID" value="NZ_JACHKA010000001.1"/>
</dbReference>
<feature type="transmembrane region" description="Helical" evidence="1">
    <location>
        <begin position="30"/>
        <end position="54"/>
    </location>
</feature>
<evidence type="ECO:0000256" key="1">
    <source>
        <dbReference type="SAM" id="Phobius"/>
    </source>
</evidence>
<accession>A0ABR6N9V5</accession>
<comment type="caution">
    <text evidence="2">The sequence shown here is derived from an EMBL/GenBank/DDBJ whole genome shotgun (WGS) entry which is preliminary data.</text>
</comment>